<dbReference type="EMBL" id="JBFDTB010000022">
    <property type="protein sequence ID" value="MEW3466938.1"/>
    <property type="molecule type" value="Genomic_DNA"/>
</dbReference>
<name>A0ABV3MEV8_9ENTE</name>
<organism evidence="1 2">
    <name type="scientific">Enterococcus entomosocium</name>
    <dbReference type="NCBI Taxonomy" id="3034352"/>
    <lineage>
        <taxon>Bacteria</taxon>
        <taxon>Bacillati</taxon>
        <taxon>Bacillota</taxon>
        <taxon>Bacilli</taxon>
        <taxon>Lactobacillales</taxon>
        <taxon>Enterococcaceae</taxon>
        <taxon>Enterococcus</taxon>
    </lineage>
</organism>
<evidence type="ECO:0000313" key="2">
    <source>
        <dbReference type="Proteomes" id="UP001554047"/>
    </source>
</evidence>
<comment type="caution">
    <text evidence="1">The sequence shown here is derived from an EMBL/GenBank/DDBJ whole genome shotgun (WGS) entry which is preliminary data.</text>
</comment>
<sequence>MKKYIVVGLITLSFFLASCSKTPEDELSNIMKQSLETRWSYGVKDENDWKLIQKSLRAELNFLKKHTGLLSTDDLRKIKNTELRSAFENYYAALVALERSAEYQSNEYLTPEQYKKSVEKYYSAMSKSIAIIHKHSPIKVEEKYESNLDHMLTINDNSKEEKAIPK</sequence>
<dbReference type="PROSITE" id="PS51257">
    <property type="entry name" value="PROKAR_LIPOPROTEIN"/>
    <property type="match status" value="1"/>
</dbReference>
<proteinExistence type="predicted"/>
<accession>A0ABV3MEV8</accession>
<evidence type="ECO:0008006" key="3">
    <source>
        <dbReference type="Google" id="ProtNLM"/>
    </source>
</evidence>
<dbReference type="Proteomes" id="UP001554047">
    <property type="component" value="Unassembled WGS sequence"/>
</dbReference>
<reference evidence="1 2" key="1">
    <citation type="submission" date="2024-05" db="EMBL/GenBank/DDBJ databases">
        <title>Human gut microbiome strain richness.</title>
        <authorList>
            <person name="Chen-Liaw A."/>
        </authorList>
    </citation>
    <scope>NUCLEOTIDE SEQUENCE [LARGE SCALE GENOMIC DNA]</scope>
    <source>
        <strain evidence="1 2">J1100102st1_G3_J1100102_180507</strain>
    </source>
</reference>
<evidence type="ECO:0000313" key="1">
    <source>
        <dbReference type="EMBL" id="MEW3466938.1"/>
    </source>
</evidence>
<dbReference type="RefSeq" id="WP_196044488.1">
    <property type="nucleotide sequence ID" value="NZ_JBDKDV010000014.1"/>
</dbReference>
<keyword evidence="2" id="KW-1185">Reference proteome</keyword>
<gene>
    <name evidence="1" type="ORF">AB1I55_12635</name>
</gene>
<protein>
    <recommendedName>
        <fullName evidence="3">Lipoprotein</fullName>
    </recommendedName>
</protein>